<keyword evidence="3" id="KW-0813">Transport</keyword>
<sequence>MLGFVKHFTPNWFTVGMGTGITALGAYLYPDGPHWLKMVGTGLWLFNTILVGTLLILMVARWALNWSGSVKLLHDPVQSMFLGAVPMALTTVINGFIDMGKPIFGPLAIHIAFWLWGVNVLMALASGIVVPYLMFVSHDHRLDKMTGIWLMPVVPAEVAAASGALLLPHVSGIMLQKDFMIVSLGLWALSVPLAFLMLGFLFLRLALHRLPPAEMAISTWISLGTLGTGIMGLVGLGKSMPLVFGGIGHYMDGTAILGSLALWGFGLWWLTLSILTTSHYARRGLPFNLGWWGLTFPLGVFTGGTDMLYDQLHITLIGWFAHVFYWLLVVFWSTVFLRTLVEFAKGRLTVAGSPHRLALKTPLTAATRTGTDN</sequence>
<accession>A0A2T2XFV7</accession>
<comment type="similarity">
    <text evidence="2">Belongs to the tellurite-resistance/dicarboxylate transporter (TDT) family.</text>
</comment>
<evidence type="ECO:0000256" key="8">
    <source>
        <dbReference type="SAM" id="Phobius"/>
    </source>
</evidence>
<evidence type="ECO:0000256" key="1">
    <source>
        <dbReference type="ARBA" id="ARBA00004651"/>
    </source>
</evidence>
<dbReference type="EMBL" id="PXYW01000021">
    <property type="protein sequence ID" value="PSR33391.1"/>
    <property type="molecule type" value="Genomic_DNA"/>
</dbReference>
<dbReference type="CDD" id="cd09318">
    <property type="entry name" value="TDT_SSU1"/>
    <property type="match status" value="1"/>
</dbReference>
<comment type="caution">
    <text evidence="9">The sequence shown here is derived from an EMBL/GenBank/DDBJ whole genome shotgun (WGS) entry which is preliminary data.</text>
</comment>
<name>A0A2T2XFV7_9FIRM</name>
<organism evidence="9 10">
    <name type="scientific">Sulfobacillus benefaciens</name>
    <dbReference type="NCBI Taxonomy" id="453960"/>
    <lineage>
        <taxon>Bacteria</taxon>
        <taxon>Bacillati</taxon>
        <taxon>Bacillota</taxon>
        <taxon>Clostridia</taxon>
        <taxon>Eubacteriales</taxon>
        <taxon>Clostridiales Family XVII. Incertae Sedis</taxon>
        <taxon>Sulfobacillus</taxon>
    </lineage>
</organism>
<evidence type="ECO:0000256" key="4">
    <source>
        <dbReference type="ARBA" id="ARBA00022475"/>
    </source>
</evidence>
<feature type="transmembrane region" description="Helical" evidence="8">
    <location>
        <begin position="109"/>
        <end position="135"/>
    </location>
</feature>
<dbReference type="Pfam" id="PF03595">
    <property type="entry name" value="SLAC1"/>
    <property type="match status" value="1"/>
</dbReference>
<dbReference type="Gene3D" id="1.50.10.150">
    <property type="entry name" value="Voltage-dependent anion channel"/>
    <property type="match status" value="1"/>
</dbReference>
<feature type="transmembrane region" description="Helical" evidence="8">
    <location>
        <begin position="42"/>
        <end position="64"/>
    </location>
</feature>
<feature type="transmembrane region" description="Helical" evidence="8">
    <location>
        <begin position="316"/>
        <end position="337"/>
    </location>
</feature>
<dbReference type="InterPro" id="IPR051629">
    <property type="entry name" value="Sulfite_efflux_TDT"/>
</dbReference>
<evidence type="ECO:0000256" key="6">
    <source>
        <dbReference type="ARBA" id="ARBA00022989"/>
    </source>
</evidence>
<dbReference type="PANTHER" id="PTHR31686:SF1">
    <property type="entry name" value="SULFITE EFFLUX PUMP SSU1"/>
    <property type="match status" value="1"/>
</dbReference>
<keyword evidence="7 8" id="KW-0472">Membrane</keyword>
<keyword evidence="6 8" id="KW-1133">Transmembrane helix</keyword>
<keyword evidence="4" id="KW-1003">Cell membrane</keyword>
<proteinExistence type="inferred from homology"/>
<keyword evidence="5 8" id="KW-0812">Transmembrane</keyword>
<feature type="transmembrane region" description="Helical" evidence="8">
    <location>
        <begin position="256"/>
        <end position="275"/>
    </location>
</feature>
<dbReference type="InterPro" id="IPR038665">
    <property type="entry name" value="Voltage-dep_anion_channel_sf"/>
</dbReference>
<gene>
    <name evidence="9" type="ORF">C7B46_10060</name>
</gene>
<feature type="transmembrane region" description="Helical" evidence="8">
    <location>
        <begin position="76"/>
        <end position="97"/>
    </location>
</feature>
<dbReference type="GO" id="GO:0000319">
    <property type="term" value="F:sulfite transmembrane transporter activity"/>
    <property type="evidence" value="ECO:0007669"/>
    <property type="project" value="TreeGrafter"/>
</dbReference>
<evidence type="ECO:0000313" key="9">
    <source>
        <dbReference type="EMBL" id="PSR33391.1"/>
    </source>
</evidence>
<dbReference type="InterPro" id="IPR004695">
    <property type="entry name" value="SLAC1/Mae1/Ssu1/TehA"/>
</dbReference>
<feature type="transmembrane region" description="Helical" evidence="8">
    <location>
        <begin position="215"/>
        <end position="236"/>
    </location>
</feature>
<dbReference type="PANTHER" id="PTHR31686">
    <property type="match status" value="1"/>
</dbReference>
<protein>
    <submittedName>
        <fullName evidence="9">C4-dicarboxylate ABC transporter</fullName>
    </submittedName>
</protein>
<dbReference type="AlphaFoldDB" id="A0A2T2XFV7"/>
<feature type="transmembrane region" description="Helical" evidence="8">
    <location>
        <begin position="179"/>
        <end position="203"/>
    </location>
</feature>
<evidence type="ECO:0000256" key="7">
    <source>
        <dbReference type="ARBA" id="ARBA00023136"/>
    </source>
</evidence>
<feature type="transmembrane region" description="Helical" evidence="8">
    <location>
        <begin position="12"/>
        <end position="30"/>
    </location>
</feature>
<evidence type="ECO:0000256" key="5">
    <source>
        <dbReference type="ARBA" id="ARBA00022692"/>
    </source>
</evidence>
<dbReference type="GO" id="GO:0005886">
    <property type="term" value="C:plasma membrane"/>
    <property type="evidence" value="ECO:0007669"/>
    <property type="project" value="UniProtKB-SubCell"/>
</dbReference>
<comment type="subcellular location">
    <subcellularLocation>
        <location evidence="1">Cell membrane</location>
        <topology evidence="1">Multi-pass membrane protein</topology>
    </subcellularLocation>
</comment>
<feature type="transmembrane region" description="Helical" evidence="8">
    <location>
        <begin position="147"/>
        <end position="167"/>
    </location>
</feature>
<evidence type="ECO:0000256" key="2">
    <source>
        <dbReference type="ARBA" id="ARBA00008566"/>
    </source>
</evidence>
<dbReference type="Proteomes" id="UP000242972">
    <property type="component" value="Unassembled WGS sequence"/>
</dbReference>
<reference evidence="9 10" key="1">
    <citation type="journal article" date="2014" name="BMC Genomics">
        <title>Comparison of environmental and isolate Sulfobacillus genomes reveals diverse carbon, sulfur, nitrogen, and hydrogen metabolisms.</title>
        <authorList>
            <person name="Justice N.B."/>
            <person name="Norman A."/>
            <person name="Brown C.T."/>
            <person name="Singh A."/>
            <person name="Thomas B.C."/>
            <person name="Banfield J.F."/>
        </authorList>
    </citation>
    <scope>NUCLEOTIDE SEQUENCE [LARGE SCALE GENOMIC DNA]</scope>
    <source>
        <strain evidence="9">AMDSBA4</strain>
    </source>
</reference>
<evidence type="ECO:0000256" key="3">
    <source>
        <dbReference type="ARBA" id="ARBA00022448"/>
    </source>
</evidence>
<evidence type="ECO:0000313" key="10">
    <source>
        <dbReference type="Proteomes" id="UP000242972"/>
    </source>
</evidence>
<feature type="transmembrane region" description="Helical" evidence="8">
    <location>
        <begin position="287"/>
        <end position="304"/>
    </location>
</feature>